<dbReference type="EMBL" id="MU158094">
    <property type="protein sequence ID" value="KAF9521379.1"/>
    <property type="molecule type" value="Genomic_DNA"/>
</dbReference>
<dbReference type="OrthoDB" id="3143151at2759"/>
<dbReference type="InterPro" id="IPR041457">
    <property type="entry name" value="CxC2_KDZ-assoc"/>
</dbReference>
<feature type="non-terminal residue" evidence="2">
    <location>
        <position position="1"/>
    </location>
</feature>
<evidence type="ECO:0000313" key="3">
    <source>
        <dbReference type="Proteomes" id="UP000807306"/>
    </source>
</evidence>
<comment type="caution">
    <text evidence="2">The sequence shown here is derived from an EMBL/GenBank/DDBJ whole genome shotgun (WGS) entry which is preliminary data.</text>
</comment>
<dbReference type="Pfam" id="PF18758">
    <property type="entry name" value="KDZ"/>
    <property type="match status" value="1"/>
</dbReference>
<keyword evidence="3" id="KW-1185">Reference proteome</keyword>
<reference evidence="2" key="1">
    <citation type="submission" date="2020-11" db="EMBL/GenBank/DDBJ databases">
        <authorList>
            <consortium name="DOE Joint Genome Institute"/>
            <person name="Ahrendt S."/>
            <person name="Riley R."/>
            <person name="Andreopoulos W."/>
            <person name="Labutti K."/>
            <person name="Pangilinan J."/>
            <person name="Ruiz-Duenas F.J."/>
            <person name="Barrasa J.M."/>
            <person name="Sanchez-Garcia M."/>
            <person name="Camarero S."/>
            <person name="Miyauchi S."/>
            <person name="Serrano A."/>
            <person name="Linde D."/>
            <person name="Babiker R."/>
            <person name="Drula E."/>
            <person name="Ayuso-Fernandez I."/>
            <person name="Pacheco R."/>
            <person name="Padilla G."/>
            <person name="Ferreira P."/>
            <person name="Barriuso J."/>
            <person name="Kellner H."/>
            <person name="Castanera R."/>
            <person name="Alfaro M."/>
            <person name="Ramirez L."/>
            <person name="Pisabarro A.G."/>
            <person name="Kuo A."/>
            <person name="Tritt A."/>
            <person name="Lipzen A."/>
            <person name="He G."/>
            <person name="Yan M."/>
            <person name="Ng V."/>
            <person name="Cullen D."/>
            <person name="Martin F."/>
            <person name="Rosso M.-N."/>
            <person name="Henrissat B."/>
            <person name="Hibbett D."/>
            <person name="Martinez A.T."/>
            <person name="Grigoriev I.V."/>
        </authorList>
    </citation>
    <scope>NUCLEOTIDE SEQUENCE</scope>
    <source>
        <strain evidence="2">CBS 506.95</strain>
    </source>
</reference>
<protein>
    <recommendedName>
        <fullName evidence="1">CxC2-like cysteine cluster KDZ transposase-associated domain-containing protein</fullName>
    </recommendedName>
</protein>
<sequence length="903" mass="102606">TQQKYMEEWKMNCREKWGTRILAAKAGPTISKPCDRCWIGAPAWRCADCFGQRVTCRLCCRHIHENLPYHRVEKWNGKFFEKAALWQTGIKLYAGHGGGICPQSVFPARDLAAEDVAIDELPLDEDNLDGAIWEEIDEDESQGKDRDQPLPGLHHRLDSEGNPFLRIVHTNGFHQIPIVWCSCSNQEESHDLQLLDLKLYPCSSVNIRTAFSFQVLDDIRSCNLDLHASYYQYSLRLRRMTSAVFPSYMPNLVAELRRASRQWRNLKLRKWFGKTSKANLTRGELAIFCASCPQVGMNLPNGWQDEIKKKPYLYRGTLAADGNMTADHVRQKSDGQDVWLTNGEGFMTNKDQYRSHLSAALEMKQTTTCHRYRAMEHSSSSRTGLDVTGLGTHACARHGCFAPGSAVDFQKGERQMNIDWSLCEAMKTTGMDQLPEVLHIYDINCQYHIHLRSRIEGNPYLDLDDKVKLIKAIGLFHVHAHQETCLYQYATNYVPGAGVVDGEILETLWALLNRISRSGRTASLAHRTELLDDHMGDSNHKKLVNIVLTTIKKYTRAQEGILVSQTYLSDMESIVVDQDLPLDDWRKEIEMAEKSRQLNIETMNCMLPRITKAASMKEVQTSLLWKDFNNVELAGEDDGATDWLVDGIQIEGIQHELQQHVRRLGAKPSKEKKIVLEQKRKRLLNRIKNFHLVGSRFLTAEKVQEHSQRGVIIREEDGNISDAELPDAPVAIASDVENSRLVFPSTIDAALLPTIGALQAREYQLREARANEALEGVRETVSLLSFQYASQKKKSKAKTQITKSWDDIKQINQNVSYHRRIYNQNHRAMKKIKPGSVRMYPYLTQEDCNMSAAITELNGPGQSKAQLAWFWTEAGNLGADDAPLAARSGLVGRDRIRECELLA</sequence>
<dbReference type="InterPro" id="IPR040521">
    <property type="entry name" value="KDZ"/>
</dbReference>
<accession>A0A9P6E2I9</accession>
<feature type="domain" description="CxC2-like cysteine cluster KDZ transposase-associated" evidence="1">
    <location>
        <begin position="164"/>
        <end position="242"/>
    </location>
</feature>
<dbReference type="Proteomes" id="UP000807306">
    <property type="component" value="Unassembled WGS sequence"/>
</dbReference>
<dbReference type="Pfam" id="PF18803">
    <property type="entry name" value="CxC2"/>
    <property type="match status" value="1"/>
</dbReference>
<dbReference type="PANTHER" id="PTHR33104:SF2">
    <property type="entry name" value="CXC3 LIKE CYSTEINE CLUSTER DOMAIN-CONTAINING PROTEIN"/>
    <property type="match status" value="1"/>
</dbReference>
<evidence type="ECO:0000313" key="2">
    <source>
        <dbReference type="EMBL" id="KAF9521379.1"/>
    </source>
</evidence>
<organism evidence="2 3">
    <name type="scientific">Crepidotus variabilis</name>
    <dbReference type="NCBI Taxonomy" id="179855"/>
    <lineage>
        <taxon>Eukaryota</taxon>
        <taxon>Fungi</taxon>
        <taxon>Dikarya</taxon>
        <taxon>Basidiomycota</taxon>
        <taxon>Agaricomycotina</taxon>
        <taxon>Agaricomycetes</taxon>
        <taxon>Agaricomycetidae</taxon>
        <taxon>Agaricales</taxon>
        <taxon>Agaricineae</taxon>
        <taxon>Crepidotaceae</taxon>
        <taxon>Crepidotus</taxon>
    </lineage>
</organism>
<gene>
    <name evidence="2" type="ORF">CPB83DRAFT_778843</name>
</gene>
<dbReference type="PANTHER" id="PTHR33104">
    <property type="entry name" value="SI:DKEY-29D5.2"/>
    <property type="match status" value="1"/>
</dbReference>
<proteinExistence type="predicted"/>
<name>A0A9P6E2I9_9AGAR</name>
<evidence type="ECO:0000259" key="1">
    <source>
        <dbReference type="Pfam" id="PF18803"/>
    </source>
</evidence>
<dbReference type="AlphaFoldDB" id="A0A9P6E2I9"/>